<keyword evidence="2 9" id="KW-0645">Protease</keyword>
<dbReference type="Pfam" id="PF01435">
    <property type="entry name" value="Peptidase_M48"/>
    <property type="match status" value="1"/>
</dbReference>
<feature type="transmembrane region" description="Helical" evidence="7">
    <location>
        <begin position="139"/>
        <end position="160"/>
    </location>
</feature>
<proteinExistence type="predicted"/>
<feature type="transmembrane region" description="Helical" evidence="7">
    <location>
        <begin position="322"/>
        <end position="340"/>
    </location>
</feature>
<comment type="cofactor">
    <cofactor evidence="1">
        <name>Zn(2+)</name>
        <dbReference type="ChEBI" id="CHEBI:29105"/>
    </cofactor>
</comment>
<protein>
    <submittedName>
        <fullName evidence="9">Zn-dependent protease with chaperone function</fullName>
    </submittedName>
</protein>
<keyword evidence="3" id="KW-0479">Metal-binding</keyword>
<keyword evidence="7" id="KW-0812">Transmembrane</keyword>
<evidence type="ECO:0000256" key="4">
    <source>
        <dbReference type="ARBA" id="ARBA00022801"/>
    </source>
</evidence>
<keyword evidence="5" id="KW-0862">Zinc</keyword>
<evidence type="ECO:0000256" key="2">
    <source>
        <dbReference type="ARBA" id="ARBA00022670"/>
    </source>
</evidence>
<evidence type="ECO:0000256" key="7">
    <source>
        <dbReference type="SAM" id="Phobius"/>
    </source>
</evidence>
<dbReference type="Gene3D" id="3.30.2010.10">
    <property type="entry name" value="Metalloproteases ('zincins'), catalytic domain"/>
    <property type="match status" value="1"/>
</dbReference>
<evidence type="ECO:0000313" key="10">
    <source>
        <dbReference type="Proteomes" id="UP000252355"/>
    </source>
</evidence>
<dbReference type="GO" id="GO:0046872">
    <property type="term" value="F:metal ion binding"/>
    <property type="evidence" value="ECO:0007669"/>
    <property type="project" value="UniProtKB-KW"/>
</dbReference>
<feature type="transmembrane region" description="Helical" evidence="7">
    <location>
        <begin position="180"/>
        <end position="201"/>
    </location>
</feature>
<feature type="transmembrane region" description="Helical" evidence="7">
    <location>
        <begin position="415"/>
        <end position="432"/>
    </location>
</feature>
<keyword evidence="4" id="KW-0378">Hydrolase</keyword>
<feature type="domain" description="Peptidase M48" evidence="8">
    <location>
        <begin position="207"/>
        <end position="397"/>
    </location>
</feature>
<dbReference type="EMBL" id="QOQW01000018">
    <property type="protein sequence ID" value="RCK78892.1"/>
    <property type="molecule type" value="Genomic_DNA"/>
</dbReference>
<accession>A0A367ZNE2</accession>
<gene>
    <name evidence="9" type="ORF">OZSIB_1042</name>
</gene>
<evidence type="ECO:0000256" key="6">
    <source>
        <dbReference type="ARBA" id="ARBA00023049"/>
    </source>
</evidence>
<dbReference type="InterPro" id="IPR001915">
    <property type="entry name" value="Peptidase_M48"/>
</dbReference>
<dbReference type="GO" id="GO:0006508">
    <property type="term" value="P:proteolysis"/>
    <property type="evidence" value="ECO:0007669"/>
    <property type="project" value="UniProtKB-KW"/>
</dbReference>
<evidence type="ECO:0000256" key="1">
    <source>
        <dbReference type="ARBA" id="ARBA00001947"/>
    </source>
</evidence>
<evidence type="ECO:0000256" key="5">
    <source>
        <dbReference type="ARBA" id="ARBA00022833"/>
    </source>
</evidence>
<evidence type="ECO:0000259" key="8">
    <source>
        <dbReference type="Pfam" id="PF01435"/>
    </source>
</evidence>
<organism evidence="9 10">
    <name type="scientific">Candidatus Ozemobacter sibiricus</name>
    <dbReference type="NCBI Taxonomy" id="2268124"/>
    <lineage>
        <taxon>Bacteria</taxon>
        <taxon>Candidatus Ozemobacteria</taxon>
        <taxon>Candidatus Ozemobacterales</taxon>
        <taxon>Candidatus Ozemobacteraceae</taxon>
        <taxon>Candidatus Ozemobacter</taxon>
    </lineage>
</organism>
<keyword evidence="7" id="KW-1133">Transmembrane helix</keyword>
<evidence type="ECO:0000313" key="9">
    <source>
        <dbReference type="EMBL" id="RCK78892.1"/>
    </source>
</evidence>
<name>A0A367ZNE2_9BACT</name>
<dbReference type="AlphaFoldDB" id="A0A367ZNE2"/>
<reference evidence="9 10" key="1">
    <citation type="submission" date="2018-05" db="EMBL/GenBank/DDBJ databases">
        <title>A metagenomic window into the 2 km-deep terrestrial subsurface aquifer revealed taxonomically and functionally diverse microbial community comprising novel uncultured bacterial lineages.</title>
        <authorList>
            <person name="Kadnikov V.V."/>
            <person name="Mardanov A.V."/>
            <person name="Beletsky A.V."/>
            <person name="Banks D."/>
            <person name="Pimenov N.V."/>
            <person name="Frank Y.A."/>
            <person name="Karnachuk O.V."/>
            <person name="Ravin N.V."/>
        </authorList>
    </citation>
    <scope>NUCLEOTIDE SEQUENCE [LARGE SCALE GENOMIC DNA]</scope>
    <source>
        <strain evidence="9">BY5</strain>
    </source>
</reference>
<feature type="transmembrane region" description="Helical" evidence="7">
    <location>
        <begin position="57"/>
        <end position="80"/>
    </location>
</feature>
<keyword evidence="6" id="KW-0482">Metalloprotease</keyword>
<feature type="transmembrane region" description="Helical" evidence="7">
    <location>
        <begin position="285"/>
        <end position="302"/>
    </location>
</feature>
<feature type="transmembrane region" description="Helical" evidence="7">
    <location>
        <begin position="28"/>
        <end position="45"/>
    </location>
</feature>
<dbReference type="PANTHER" id="PTHR10120">
    <property type="entry name" value="CAAX PRENYL PROTEASE 1"/>
    <property type="match status" value="1"/>
</dbReference>
<dbReference type="GO" id="GO:0004222">
    <property type="term" value="F:metalloendopeptidase activity"/>
    <property type="evidence" value="ECO:0007669"/>
    <property type="project" value="InterPro"/>
</dbReference>
<comment type="caution">
    <text evidence="9">The sequence shown here is derived from an EMBL/GenBank/DDBJ whole genome shotgun (WGS) entry which is preliminary data.</text>
</comment>
<evidence type="ECO:0000256" key="3">
    <source>
        <dbReference type="ARBA" id="ARBA00022723"/>
    </source>
</evidence>
<sequence>MISAFLPLILLAYATVEAEGTLALLPCTFAVLWVWVTLLAVWVWLPDWLEERQGPDGPTVSFLTVQAVFQWGVVLWIIALQALSAPGRLLFPALARLLPQAWPMLVSTGLYVWLHWLSRGVFQRAFRLLLHPDQSPGEFFRARLTLPILFFPPMLLWMVVEDLWLGRASFSGISDLQTFVLAPLFFVGLYLLSPHLFNLAWRATPMADADLQAKIIALAERVETPISGVRVWDTFKEPIPNAAVAGLSARFRFVYITQYLLDLFPPREILAIIAHELGHLRLGHVWTYLFFSLDLVFLSLWLKLELFFRHPWLILRYESLESTVDLVVFLAVFLFLFTRLTRRSELEADRFAAAATDGAVFAGTLRVLQEFITPPSTWTPRWLLTHPEFEERIEAALSYHDTVTPLVERARWMRGWLLAVGVALLALSWPSARQVMILARAASAIKAGEVASGLAALRSLRADVQEHPIVVELLGAAAARQGRWPLVGYFAALRAFENLGRLGPPLEVFEHAAAPEVALHFQIVQFLLQALDLRRVHGVSLFDEILDHVQIALGQR</sequence>
<feature type="transmembrane region" description="Helical" evidence="7">
    <location>
        <begin position="100"/>
        <end position="118"/>
    </location>
</feature>
<keyword evidence="7" id="KW-0472">Membrane</keyword>
<dbReference type="Proteomes" id="UP000252355">
    <property type="component" value="Unassembled WGS sequence"/>
</dbReference>